<dbReference type="AlphaFoldDB" id="W9H2V9"/>
<dbReference type="Pfam" id="PF04754">
    <property type="entry name" value="Transposase_31"/>
    <property type="match status" value="1"/>
</dbReference>
<protein>
    <submittedName>
        <fullName evidence="3">Uncharacterized protein</fullName>
    </submittedName>
</protein>
<dbReference type="Proteomes" id="UP000019486">
    <property type="component" value="Unassembled WGS sequence"/>
</dbReference>
<organism evidence="3 4">
    <name type="scientific">Skermanella stibiiresistens SB22</name>
    <dbReference type="NCBI Taxonomy" id="1385369"/>
    <lineage>
        <taxon>Bacteria</taxon>
        <taxon>Pseudomonadati</taxon>
        <taxon>Pseudomonadota</taxon>
        <taxon>Alphaproteobacteria</taxon>
        <taxon>Rhodospirillales</taxon>
        <taxon>Azospirillaceae</taxon>
        <taxon>Skermanella</taxon>
    </lineage>
</organism>
<dbReference type="EMBL" id="AVFL01000008">
    <property type="protein sequence ID" value="EWY40399.1"/>
    <property type="molecule type" value="Genomic_DNA"/>
</dbReference>
<gene>
    <name evidence="3" type="ORF">N825_36975</name>
</gene>
<sequence length="337" mass="38242">MNSRVIRRHDQFFKLLLDQPGAAGTLLRERLPVEVSSRLSAEDPELVNTSFVDAELRERRADRLYRVRLRDGRQALIYVLVEHKSAPDPRIGLQLLIYMVRIWEWWERHEGKDANGKPRLLPVILPLVVYHGHAEWRVPLDFADGFDVDDDTLRPYLVDFRYSLADLGRIDDAALSDQNALRVGLLILKHGDGGGDIRETLLRLGRAEAALGVDDLAILVRYIIAEPNKIEPGLLRDVLKEIVPGQETRIMSIAAEMWKAEGMADGIKIGQAQGKVQGKAEGKAEILLRQFRRRFRTVPEAVSEKVLHAHDDDLNMWAENILDASSLDMVFSPRKSN</sequence>
<evidence type="ECO:0000313" key="4">
    <source>
        <dbReference type="Proteomes" id="UP000019486"/>
    </source>
</evidence>
<accession>W9H2V9</accession>
<keyword evidence="4" id="KW-1185">Reference proteome</keyword>
<evidence type="ECO:0000259" key="2">
    <source>
        <dbReference type="Pfam" id="PF14261"/>
    </source>
</evidence>
<dbReference type="PANTHER" id="PTHR34611">
    <property type="match status" value="1"/>
</dbReference>
<dbReference type="PANTHER" id="PTHR34611:SF2">
    <property type="entry name" value="INACTIVE RECOMBINATION-PROMOTING NUCLEASE-LIKE PROTEIN RPNE-RELATED"/>
    <property type="match status" value="1"/>
</dbReference>
<dbReference type="OrthoDB" id="932587at2"/>
<reference evidence="3 4" key="1">
    <citation type="submission" date="2013-08" db="EMBL/GenBank/DDBJ databases">
        <title>The genome sequence of Skermanella stibiiresistens.</title>
        <authorList>
            <person name="Zhu W."/>
            <person name="Wang G."/>
        </authorList>
    </citation>
    <scope>NUCLEOTIDE SEQUENCE [LARGE SCALE GENOMIC DNA]</scope>
    <source>
        <strain evidence="3 4">SB22</strain>
    </source>
</reference>
<feature type="domain" description="Transposase (putative) YhgA-like" evidence="1">
    <location>
        <begin position="8"/>
        <end position="198"/>
    </location>
</feature>
<proteinExistence type="predicted"/>
<dbReference type="InterPro" id="IPR051699">
    <property type="entry name" value="Rpn/YhgA-like_nuclease"/>
</dbReference>
<dbReference type="STRING" id="1385369.N825_36975"/>
<comment type="caution">
    <text evidence="3">The sequence shown here is derived from an EMBL/GenBank/DDBJ whole genome shotgun (WGS) entry which is preliminary data.</text>
</comment>
<evidence type="ECO:0000313" key="3">
    <source>
        <dbReference type="EMBL" id="EWY40399.1"/>
    </source>
</evidence>
<dbReference type="PATRIC" id="fig|1385369.3.peg.2697"/>
<dbReference type="GO" id="GO:0006310">
    <property type="term" value="P:DNA recombination"/>
    <property type="evidence" value="ECO:0007669"/>
    <property type="project" value="TreeGrafter"/>
</dbReference>
<name>W9H2V9_9PROT</name>
<evidence type="ECO:0000259" key="1">
    <source>
        <dbReference type="Pfam" id="PF04754"/>
    </source>
</evidence>
<feature type="domain" description="DUF4351" evidence="2">
    <location>
        <begin position="277"/>
        <end position="328"/>
    </location>
</feature>
<dbReference type="InterPro" id="IPR025587">
    <property type="entry name" value="DUF4351"/>
</dbReference>
<dbReference type="InterPro" id="IPR006842">
    <property type="entry name" value="Transposase_31"/>
</dbReference>
<dbReference type="Pfam" id="PF14261">
    <property type="entry name" value="DUF4351"/>
    <property type="match status" value="1"/>
</dbReference>
<dbReference type="RefSeq" id="WP_037452215.1">
    <property type="nucleotide sequence ID" value="NZ_AVFL01000008.1"/>
</dbReference>
<dbReference type="GO" id="GO:1990238">
    <property type="term" value="F:double-stranded DNA endonuclease activity"/>
    <property type="evidence" value="ECO:0007669"/>
    <property type="project" value="TreeGrafter"/>
</dbReference>